<sequence>MLSIGIVSENIFFRAAIKRILMPRIFHKDHVIAYYDDLPLAMGRNCHDILIVDDAVKGMLRFSMAMTLLSAIHGVKVFLTTEDKRRLLFRSVSRDVVVLDKKISIPGMSKEFSFLVDKVTQHSALNGDVEGGTVRNTKNRLTESEVETLHLLSFGYTVTQVSRILDKSVKTVSTQKCSALRKMGLKNRVHNLLEISSGFSEVI</sequence>
<dbReference type="SUPFAM" id="SSF46894">
    <property type="entry name" value="C-terminal effector domain of the bipartite response regulators"/>
    <property type="match status" value="1"/>
</dbReference>
<keyword evidence="1" id="KW-0238">DNA-binding</keyword>
<feature type="domain" description="HTH luxR-type" evidence="2">
    <location>
        <begin position="134"/>
        <end position="199"/>
    </location>
</feature>
<dbReference type="RefSeq" id="WP_055316217.1">
    <property type="nucleotide sequence ID" value="NZ_CADDTT010000005.1"/>
</dbReference>
<dbReference type="SMART" id="SM00421">
    <property type="entry name" value="HTH_LUXR"/>
    <property type="match status" value="1"/>
</dbReference>
<proteinExistence type="predicted"/>
<dbReference type="Gene3D" id="1.10.10.10">
    <property type="entry name" value="Winged helix-like DNA-binding domain superfamily/Winged helix DNA-binding domain"/>
    <property type="match status" value="1"/>
</dbReference>
<dbReference type="InterPro" id="IPR000792">
    <property type="entry name" value="Tscrpt_reg_LuxR_C"/>
</dbReference>
<comment type="caution">
    <text evidence="3">The sequence shown here is derived from an EMBL/GenBank/DDBJ whole genome shotgun (WGS) entry which is preliminary data.</text>
</comment>
<dbReference type="PROSITE" id="PS50043">
    <property type="entry name" value="HTH_LUXR_2"/>
    <property type="match status" value="1"/>
</dbReference>
<evidence type="ECO:0000313" key="3">
    <source>
        <dbReference type="EMBL" id="OCO79955.1"/>
    </source>
</evidence>
<dbReference type="InterPro" id="IPR036388">
    <property type="entry name" value="WH-like_DNA-bd_sf"/>
</dbReference>
<evidence type="ECO:0000259" key="2">
    <source>
        <dbReference type="PROSITE" id="PS50043"/>
    </source>
</evidence>
<dbReference type="CDD" id="cd06170">
    <property type="entry name" value="LuxR_C_like"/>
    <property type="match status" value="1"/>
</dbReference>
<organism evidence="3 4">
    <name type="scientific">Serratia marcescens</name>
    <dbReference type="NCBI Taxonomy" id="615"/>
    <lineage>
        <taxon>Bacteria</taxon>
        <taxon>Pseudomonadati</taxon>
        <taxon>Pseudomonadota</taxon>
        <taxon>Gammaproteobacteria</taxon>
        <taxon>Enterobacterales</taxon>
        <taxon>Yersiniaceae</taxon>
        <taxon>Serratia</taxon>
    </lineage>
</organism>
<evidence type="ECO:0000313" key="4">
    <source>
        <dbReference type="Proteomes" id="UP000050489"/>
    </source>
</evidence>
<reference evidence="4" key="1">
    <citation type="submission" date="2016-04" db="EMBL/GenBank/DDBJ databases">
        <authorList>
            <person name="Osei Sekyere J."/>
            <person name="Sivertsen A."/>
            <person name="Pedersen A.T."/>
            <person name="Sundsfjord A."/>
        </authorList>
    </citation>
    <scope>NUCLEOTIDE SEQUENCE [LARGE SCALE GENOMIC DNA]</scope>
    <source>
        <strain evidence="4">945174350</strain>
    </source>
</reference>
<dbReference type="Pfam" id="PF00196">
    <property type="entry name" value="GerE"/>
    <property type="match status" value="1"/>
</dbReference>
<gene>
    <name evidence="3" type="ORF">AN695_0207380</name>
</gene>
<accession>A0A2F0P784</accession>
<protein>
    <submittedName>
        <fullName evidence="3">Helix-turn-helix transcriptional regulator</fullName>
    </submittedName>
</protein>
<dbReference type="GO" id="GO:0006355">
    <property type="term" value="P:regulation of DNA-templated transcription"/>
    <property type="evidence" value="ECO:0007669"/>
    <property type="project" value="InterPro"/>
</dbReference>
<dbReference type="InterPro" id="IPR016032">
    <property type="entry name" value="Sig_transdc_resp-reg_C-effctor"/>
</dbReference>
<evidence type="ECO:0000256" key="1">
    <source>
        <dbReference type="ARBA" id="ARBA00023125"/>
    </source>
</evidence>
<dbReference type="GO" id="GO:0003677">
    <property type="term" value="F:DNA binding"/>
    <property type="evidence" value="ECO:0007669"/>
    <property type="project" value="UniProtKB-KW"/>
</dbReference>
<dbReference type="Proteomes" id="UP000050489">
    <property type="component" value="Unassembled WGS sequence"/>
</dbReference>
<name>A0A2F0P784_SERMA</name>
<dbReference type="PRINTS" id="PR00038">
    <property type="entry name" value="HTHLUXR"/>
</dbReference>
<dbReference type="AlphaFoldDB" id="A0A2F0P784"/>
<dbReference type="EMBL" id="LJEX02000147">
    <property type="protein sequence ID" value="OCO79955.1"/>
    <property type="molecule type" value="Genomic_DNA"/>
</dbReference>